<dbReference type="EMBL" id="KY766991">
    <property type="protein sequence ID" value="ARS45002.1"/>
    <property type="molecule type" value="Genomic_DNA"/>
</dbReference>
<evidence type="ECO:0008006" key="4">
    <source>
        <dbReference type="Google" id="ProtNLM"/>
    </source>
</evidence>
<gene>
    <name evidence="3" type="primary">orf472</name>
</gene>
<reference evidence="3" key="1">
    <citation type="submission" date="2017-03" db="EMBL/GenBank/DDBJ databases">
        <title>Phylogenetic position of the coral symbiont Ostreobium (Ulvophyceae) inferred from chloroplast genome data.</title>
        <authorList>
            <person name="Verbruggen H."/>
            <person name="Marcelino V.R."/>
            <person name="Guiry M.D."/>
            <person name="Cremen M.C."/>
            <person name="Jackson C.J."/>
        </authorList>
    </citation>
    <scope>NUCLEOTIDE SEQUENCE</scope>
    <source>
        <strain evidence="3">SN133</strain>
    </source>
</reference>
<dbReference type="Pfam" id="PF13655">
    <property type="entry name" value="RVT_N"/>
    <property type="match status" value="1"/>
</dbReference>
<accession>A0A1X9ZI20</accession>
<dbReference type="PANTHER" id="PTHR34047">
    <property type="entry name" value="NUCLEAR INTRON MATURASE 1, MITOCHONDRIAL-RELATED"/>
    <property type="match status" value="1"/>
</dbReference>
<organism evidence="3">
    <name type="scientific">Ostreobium sp. HV05007bc</name>
    <dbReference type="NCBI Taxonomy" id="1940403"/>
    <lineage>
        <taxon>Eukaryota</taxon>
        <taxon>Viridiplantae</taxon>
        <taxon>Chlorophyta</taxon>
        <taxon>core chlorophytes</taxon>
        <taxon>Ulvophyceae</taxon>
        <taxon>TCBD clade</taxon>
        <taxon>Bryopsidales</taxon>
        <taxon>Ostreobineae</taxon>
        <taxon>Ostreobiaceae</taxon>
        <taxon>Ostreobium</taxon>
    </lineage>
</organism>
<evidence type="ECO:0000259" key="2">
    <source>
        <dbReference type="Pfam" id="PF13655"/>
    </source>
</evidence>
<dbReference type="AlphaFoldDB" id="A0A1X9ZI20"/>
<keyword evidence="3" id="KW-0150">Chloroplast</keyword>
<evidence type="ECO:0000259" key="1">
    <source>
        <dbReference type="Pfam" id="PF08388"/>
    </source>
</evidence>
<feature type="domain" description="Reverse transcriptase N-terminal" evidence="2">
    <location>
        <begin position="13"/>
        <end position="66"/>
    </location>
</feature>
<dbReference type="Pfam" id="PF08388">
    <property type="entry name" value="GIIM"/>
    <property type="match status" value="1"/>
</dbReference>
<protein>
    <recommendedName>
        <fullName evidence="4">Group II intron maturase-specific domain-containing protein</fullName>
    </recommendedName>
</protein>
<sequence length="472" mass="57844">MNIYFYQKSKNTKTIDWYRIHKRVFKLQIRIVKQLKKKNFRQVRNLQRLILKNFGSKLLASQKIINKDSVYKFNMYKNKKNNLFLNSLNLNNFIQLQKYDNYNPLNEDSKNFPNLQYSQFLQFLWVLALLPINETLSEPLSYNYRLYRIQVDILKELYFTFNFTHYNWLMVIKPYGFFKNKNEQWLSKNVFLEKKFLNFIIKNEKFATLCRKYYNHKEVIETRKISLIKLIKSSCFYSFALFKKQNLVEIASSKITKNELLTLPIIFYNDLILIPGKNLVNLKKIYKLTFQFLNQRGLVIKKNRFWVINLLSGFNFLGWSLKKRKGRLIIKISRENIKSHQTDIKKFLKSARFLPIDKVIIKLNEKIISWQSYYSYTPNLYKTWSEMNYYLFWQVWRWCRKRHKNKGVKWLYNRYWYSNEKNKWVFHSNMQYLKKYKSKCIKIMSLPGSINVCEIKSWKDRRRILLMRVTNI</sequence>
<dbReference type="InterPro" id="IPR013597">
    <property type="entry name" value="Mat_intron_G2"/>
</dbReference>
<dbReference type="InterPro" id="IPR025960">
    <property type="entry name" value="RVT_N"/>
</dbReference>
<evidence type="ECO:0000313" key="3">
    <source>
        <dbReference type="EMBL" id="ARS45002.1"/>
    </source>
</evidence>
<feature type="domain" description="Group II intron maturase-specific" evidence="1">
    <location>
        <begin position="337"/>
        <end position="416"/>
    </location>
</feature>
<proteinExistence type="predicted"/>
<keyword evidence="3" id="KW-0934">Plastid</keyword>
<geneLocation type="chloroplast" evidence="3"/>
<name>A0A1X9ZI20_9CHLO</name>
<dbReference type="PANTHER" id="PTHR34047:SF8">
    <property type="entry name" value="PROTEIN YKFC"/>
    <property type="match status" value="1"/>
</dbReference>
<dbReference type="InterPro" id="IPR051083">
    <property type="entry name" value="GrpII_Intron_Splice-Mob/Def"/>
</dbReference>